<dbReference type="InterPro" id="IPR001650">
    <property type="entry name" value="Helicase_C-like"/>
</dbReference>
<comment type="caution">
    <text evidence="2">The sequence shown here is derived from an EMBL/GenBank/DDBJ whole genome shotgun (WGS) entry which is preliminary data.</text>
</comment>
<dbReference type="InterPro" id="IPR027417">
    <property type="entry name" value="P-loop_NTPase"/>
</dbReference>
<evidence type="ECO:0000259" key="1">
    <source>
        <dbReference type="SMART" id="SM00487"/>
    </source>
</evidence>
<protein>
    <submittedName>
        <fullName evidence="2">Putative ATP-dependent RNA</fullName>
    </submittedName>
</protein>
<dbReference type="Proteomes" id="UP000236333">
    <property type="component" value="Unassembled WGS sequence"/>
</dbReference>
<gene>
    <name evidence="2" type="ORF">TSOC_013873</name>
</gene>
<dbReference type="GO" id="GO:0016787">
    <property type="term" value="F:hydrolase activity"/>
    <property type="evidence" value="ECO:0007669"/>
    <property type="project" value="InterPro"/>
</dbReference>
<dbReference type="GO" id="GO:0005524">
    <property type="term" value="F:ATP binding"/>
    <property type="evidence" value="ECO:0007669"/>
    <property type="project" value="InterPro"/>
</dbReference>
<dbReference type="Gene3D" id="3.40.50.300">
    <property type="entry name" value="P-loop containing nucleotide triphosphate hydrolases"/>
    <property type="match status" value="2"/>
</dbReference>
<dbReference type="EMBL" id="PGGS01001506">
    <property type="protein sequence ID" value="PNH00315.1"/>
    <property type="molecule type" value="Genomic_DNA"/>
</dbReference>
<reference evidence="2 3" key="1">
    <citation type="journal article" date="2017" name="Mol. Biol. Evol.">
        <title>The 4-celled Tetrabaena socialis nuclear genome reveals the essential components for genetic control of cell number at the origin of multicellularity in the volvocine lineage.</title>
        <authorList>
            <person name="Featherston J."/>
            <person name="Arakaki Y."/>
            <person name="Hanschen E.R."/>
            <person name="Ferris P.J."/>
            <person name="Michod R.E."/>
            <person name="Olson B.J.S.C."/>
            <person name="Nozaki H."/>
            <person name="Durand P.M."/>
        </authorList>
    </citation>
    <scope>NUCLEOTIDE SEQUENCE [LARGE SCALE GENOMIC DNA]</scope>
    <source>
        <strain evidence="2 3">NIES-571</strain>
    </source>
</reference>
<evidence type="ECO:0000313" key="3">
    <source>
        <dbReference type="Proteomes" id="UP000236333"/>
    </source>
</evidence>
<keyword evidence="3" id="KW-1185">Reference proteome</keyword>
<sequence>MAQLKANPKPEVPEVTPTMWPLQDQLRFLPWIASTFEYSDDAHAEAEGRVLMDQQKFVRDYLQHDSPYRGLLLLHSLGVGKTCAAIAAAEALRPSRTGGVFVMTTKMLHASFAKEVPLCAAPSLQRRQRWRRVPATDPLAAATAAKMTAKMLKAHGGVWVPQGRDEEGQEYVEYDDLDATEQEGIDSQVDAIIDATFHFVHYNGLTKERVDQMFQGGTNPFDGAVVIIDEVHNFVSRVMNKRLVAPLYERLLDAVDCKVILLSGTPIVNRTAELAYLINLVQGRTVIHVLQLIDESSMEAIQEALDAADVSRMIQEVSYEPSTRRVRVVFAPVGFEMSADNAGMVHRVRDDDERPTSMTSTSIERVTRALGDAHIRVKARNSMTALPLPDDVDDFDAHFVDWEQGTIVNPVLLQRRIVGAVSSYSLRDKTFFASVSPINIVQVEMSGLQFVKYSQLRYEERRRERNVQRFQVRARGRKPSGEVDNLGQVYRTFSLAACTFVFPDEITRPFKFQMRQKLREDYGDVEVDAGEVDREYERTLELATRRLKIEMPDSLRMEGTLAVHSPKFLALLQYLQGSPGPALVYSQFRRAEGLGLLASTLDVNGWVEFRLEDPECNRLLLNIFNNEFDQLPRATRDSLPTETNLHGECARVFMITASGAEGISLKNVRQVHMIEGFWNHNRLDQVIGRAVRARSHIDLPEAERHVDVFLYLSTFTDDQRLDHAIMHIDKGLTSDQYVHTVAMKKKHLTDQVLSLIRAASVDCAVHDKDEKACFNLPQTADGQERFRTTEFASDLDDAAYARRIVKLVVVSLDNQTFYLDRRAGILYDYDKLKAENVLLQ</sequence>
<dbReference type="Pfam" id="PF00271">
    <property type="entry name" value="Helicase_C"/>
    <property type="match status" value="1"/>
</dbReference>
<dbReference type="GO" id="GO:0003677">
    <property type="term" value="F:DNA binding"/>
    <property type="evidence" value="ECO:0007669"/>
    <property type="project" value="InterPro"/>
</dbReference>
<dbReference type="OrthoDB" id="559942at2759"/>
<dbReference type="SUPFAM" id="SSF52540">
    <property type="entry name" value="P-loop containing nucleoside triphosphate hydrolases"/>
    <property type="match status" value="2"/>
</dbReference>
<dbReference type="SMART" id="SM00487">
    <property type="entry name" value="DEXDc"/>
    <property type="match status" value="1"/>
</dbReference>
<dbReference type="InterPro" id="IPR006935">
    <property type="entry name" value="Helicase/UvrB_N"/>
</dbReference>
<dbReference type="InterPro" id="IPR014001">
    <property type="entry name" value="Helicase_ATP-bd"/>
</dbReference>
<proteinExistence type="predicted"/>
<dbReference type="AlphaFoldDB" id="A0A2J7ZJ70"/>
<dbReference type="Pfam" id="PF04851">
    <property type="entry name" value="ResIII"/>
    <property type="match status" value="1"/>
</dbReference>
<evidence type="ECO:0000313" key="2">
    <source>
        <dbReference type="EMBL" id="PNH00315.1"/>
    </source>
</evidence>
<organism evidence="2 3">
    <name type="scientific">Tetrabaena socialis</name>
    <dbReference type="NCBI Taxonomy" id="47790"/>
    <lineage>
        <taxon>Eukaryota</taxon>
        <taxon>Viridiplantae</taxon>
        <taxon>Chlorophyta</taxon>
        <taxon>core chlorophytes</taxon>
        <taxon>Chlorophyceae</taxon>
        <taxon>CS clade</taxon>
        <taxon>Chlamydomonadales</taxon>
        <taxon>Tetrabaenaceae</taxon>
        <taxon>Tetrabaena</taxon>
    </lineage>
</organism>
<name>A0A2J7ZJ70_9CHLO</name>
<accession>A0A2J7ZJ70</accession>
<feature type="non-terminal residue" evidence="2">
    <location>
        <position position="840"/>
    </location>
</feature>
<feature type="domain" description="Helicase ATP-binding" evidence="1">
    <location>
        <begin position="47"/>
        <end position="296"/>
    </location>
</feature>